<gene>
    <name evidence="2" type="ORF">FB471_0158</name>
</gene>
<evidence type="ECO:0000313" key="2">
    <source>
        <dbReference type="EMBL" id="TQJ00531.1"/>
    </source>
</evidence>
<keyword evidence="3" id="KW-1185">Reference proteome</keyword>
<dbReference type="Proteomes" id="UP000320876">
    <property type="component" value="Unassembled WGS sequence"/>
</dbReference>
<dbReference type="EMBL" id="VFML01000001">
    <property type="protein sequence ID" value="TQJ00531.1"/>
    <property type="molecule type" value="Genomic_DNA"/>
</dbReference>
<name>A0A542DBT4_AMYCI</name>
<comment type="caution">
    <text evidence="2">The sequence shown here is derived from an EMBL/GenBank/DDBJ whole genome shotgun (WGS) entry which is preliminary data.</text>
</comment>
<organism evidence="2 3">
    <name type="scientific">Amycolatopsis cihanbeyliensis</name>
    <dbReference type="NCBI Taxonomy" id="1128664"/>
    <lineage>
        <taxon>Bacteria</taxon>
        <taxon>Bacillati</taxon>
        <taxon>Actinomycetota</taxon>
        <taxon>Actinomycetes</taxon>
        <taxon>Pseudonocardiales</taxon>
        <taxon>Pseudonocardiaceae</taxon>
        <taxon>Amycolatopsis</taxon>
    </lineage>
</organism>
<reference evidence="2 3" key="1">
    <citation type="submission" date="2019-06" db="EMBL/GenBank/DDBJ databases">
        <title>Sequencing the genomes of 1000 actinobacteria strains.</title>
        <authorList>
            <person name="Klenk H.-P."/>
        </authorList>
    </citation>
    <scope>NUCLEOTIDE SEQUENCE [LARGE SCALE GENOMIC DNA]</scope>
    <source>
        <strain evidence="2 3">DSM 45679</strain>
    </source>
</reference>
<feature type="region of interest" description="Disordered" evidence="1">
    <location>
        <begin position="47"/>
        <end position="66"/>
    </location>
</feature>
<accession>A0A542DBT4</accession>
<sequence length="66" mass="6846">MAGTATRIRTAAPHTVRGSTETFLDTIGAPNTRRSCGIAIVRAADTLDGPSTDPVGSIRECQRSCG</sequence>
<dbReference type="AlphaFoldDB" id="A0A542DBT4"/>
<evidence type="ECO:0000256" key="1">
    <source>
        <dbReference type="SAM" id="MobiDB-lite"/>
    </source>
</evidence>
<protein>
    <submittedName>
        <fullName evidence="2">Uncharacterized protein</fullName>
    </submittedName>
</protein>
<evidence type="ECO:0000313" key="3">
    <source>
        <dbReference type="Proteomes" id="UP000320876"/>
    </source>
</evidence>
<proteinExistence type="predicted"/>